<keyword evidence="1" id="KW-0472">Membrane</keyword>
<evidence type="ECO:0000313" key="3">
    <source>
        <dbReference type="Proteomes" id="UP000072363"/>
    </source>
</evidence>
<dbReference type="EMBL" id="LQNZ01000064">
    <property type="protein sequence ID" value="KXT95307.1"/>
    <property type="molecule type" value="Genomic_DNA"/>
</dbReference>
<evidence type="ECO:0000256" key="1">
    <source>
        <dbReference type="SAM" id="Phobius"/>
    </source>
</evidence>
<evidence type="ECO:0000313" key="2">
    <source>
        <dbReference type="EMBL" id="KXT95307.1"/>
    </source>
</evidence>
<dbReference type="AlphaFoldDB" id="A0A139PYC9"/>
<protein>
    <submittedName>
        <fullName evidence="2">Uncharacterized protein</fullName>
    </submittedName>
</protein>
<name>A0A139PYC9_STROR</name>
<reference evidence="2 3" key="1">
    <citation type="submission" date="2016-01" db="EMBL/GenBank/DDBJ databases">
        <title>Highly variable Streptococcus oralis are common among viridans streptococci isolated from primates.</title>
        <authorList>
            <person name="Denapaite D."/>
            <person name="Rieger M."/>
            <person name="Koendgen S."/>
            <person name="Brueckner R."/>
            <person name="Ochigava I."/>
            <person name="Kappeler P."/>
            <person name="Maetz-Rensing K."/>
            <person name="Leendertz F."/>
            <person name="Hakenbeck R."/>
        </authorList>
    </citation>
    <scope>NUCLEOTIDE SEQUENCE [LARGE SCALE GENOMIC DNA]</scope>
    <source>
        <strain evidence="2 3">DD27</strain>
    </source>
</reference>
<sequence>MAVNSIVLSPDLLSFICNANAFTFVVLVYYFKILFSRLVRSFEWIVFQNKKAASLTTCYFSNDDFTNVFPANLSF</sequence>
<comment type="caution">
    <text evidence="2">The sequence shown here is derived from an EMBL/GenBank/DDBJ whole genome shotgun (WGS) entry which is preliminary data.</text>
</comment>
<keyword evidence="1" id="KW-1133">Transmembrane helix</keyword>
<gene>
    <name evidence="2" type="ORF">SORDD27_00692</name>
</gene>
<keyword evidence="1" id="KW-0812">Transmembrane</keyword>
<accession>A0A139PYC9</accession>
<feature type="transmembrane region" description="Helical" evidence="1">
    <location>
        <begin position="12"/>
        <end position="31"/>
    </location>
</feature>
<dbReference type="Proteomes" id="UP000072363">
    <property type="component" value="Unassembled WGS sequence"/>
</dbReference>
<organism evidence="2 3">
    <name type="scientific">Streptococcus oralis</name>
    <dbReference type="NCBI Taxonomy" id="1303"/>
    <lineage>
        <taxon>Bacteria</taxon>
        <taxon>Bacillati</taxon>
        <taxon>Bacillota</taxon>
        <taxon>Bacilli</taxon>
        <taxon>Lactobacillales</taxon>
        <taxon>Streptococcaceae</taxon>
        <taxon>Streptococcus</taxon>
    </lineage>
</organism>
<proteinExistence type="predicted"/>